<protein>
    <submittedName>
        <fullName evidence="1">Uncharacterized protein</fullName>
    </submittedName>
</protein>
<proteinExistence type="predicted"/>
<evidence type="ECO:0000313" key="1">
    <source>
        <dbReference type="EMBL" id="MPM60898.1"/>
    </source>
</evidence>
<name>A0A645B771_9ZZZZ</name>
<gene>
    <name evidence="1" type="ORF">SDC9_107752</name>
</gene>
<organism evidence="1">
    <name type="scientific">bioreactor metagenome</name>
    <dbReference type="NCBI Taxonomy" id="1076179"/>
    <lineage>
        <taxon>unclassified sequences</taxon>
        <taxon>metagenomes</taxon>
        <taxon>ecological metagenomes</taxon>
    </lineage>
</organism>
<sequence>MQFAQRHGGRGFRPVGGHAFQPVLHFQAHAQRHIVAVVTALQDGLHHAMHQRGQRHLRMLGHLDLQRRRAVRAQALGQSVGNRCGLGRFVALAFAIVRGVRVAEPLTQLFQRAQRLGLGLAQQPPMNHGLAVAVDGHDGTSCGLHVRAVSLQAFFQRLQLLAQGFAFLLQGIGLALVVGVHRGIHRFGHLLHFGLQLLDALRLTLVGFAPLPRCALEGVQVGMGHARRGIGPSPALGLHLGGDARQLVLRQPFQQGGVGQVHARIILCEQVTPNAAARLLVGVQPDEAHQRMPVRINLALGQALAQVRGVALPLRGVVVGGFLRRVVVRPGQGHQLVKAHCIGSVVRHQARRDICQLQATLHHQRRDAEIRCNVFNRSAFGHQRRKGFKLVCRVHGLALHVLGEAGRAGCAIGYLQTRHIPILGDAVFLCQQLQRGQPAAPGHHLVMLAIGGGNHDQVLQQAHALDARGQFGNGHARDGLAHVAARGAQHQPRQRNQNHVLARVGGLQHVGCGADGLGFGVVNGVHGESPIK</sequence>
<dbReference type="AlphaFoldDB" id="A0A645B771"/>
<dbReference type="EMBL" id="VSSQ01018043">
    <property type="protein sequence ID" value="MPM60898.1"/>
    <property type="molecule type" value="Genomic_DNA"/>
</dbReference>
<comment type="caution">
    <text evidence="1">The sequence shown here is derived from an EMBL/GenBank/DDBJ whole genome shotgun (WGS) entry which is preliminary data.</text>
</comment>
<accession>A0A645B771</accession>
<reference evidence="1" key="1">
    <citation type="submission" date="2019-08" db="EMBL/GenBank/DDBJ databases">
        <authorList>
            <person name="Kucharzyk K."/>
            <person name="Murdoch R.W."/>
            <person name="Higgins S."/>
            <person name="Loffler F."/>
        </authorList>
    </citation>
    <scope>NUCLEOTIDE SEQUENCE</scope>
</reference>